<evidence type="ECO:0000256" key="1">
    <source>
        <dbReference type="ARBA" id="ARBA00001231"/>
    </source>
</evidence>
<dbReference type="GO" id="GO:0004563">
    <property type="term" value="F:beta-N-acetylhexosaminidase activity"/>
    <property type="evidence" value="ECO:0007669"/>
    <property type="project" value="UniProtKB-EC"/>
</dbReference>
<dbReference type="PANTHER" id="PTHR30480:SF13">
    <property type="entry name" value="BETA-HEXOSAMINIDASE"/>
    <property type="match status" value="1"/>
</dbReference>
<dbReference type="Proteomes" id="UP000249061">
    <property type="component" value="Unassembled WGS sequence"/>
</dbReference>
<evidence type="ECO:0000313" key="7">
    <source>
        <dbReference type="EMBL" id="PZR09153.1"/>
    </source>
</evidence>
<dbReference type="EC" id="3.2.1.52" evidence="3"/>
<dbReference type="InterPro" id="IPR017853">
    <property type="entry name" value="GH"/>
</dbReference>
<proteinExistence type="inferred from homology"/>
<dbReference type="Pfam" id="PF00933">
    <property type="entry name" value="Glyco_hydro_3"/>
    <property type="match status" value="1"/>
</dbReference>
<evidence type="ECO:0000256" key="5">
    <source>
        <dbReference type="ARBA" id="ARBA00023295"/>
    </source>
</evidence>
<dbReference type="SUPFAM" id="SSF51445">
    <property type="entry name" value="(Trans)glycosidases"/>
    <property type="match status" value="1"/>
</dbReference>
<organism evidence="7 8">
    <name type="scientific">Archangium gephyra</name>
    <dbReference type="NCBI Taxonomy" id="48"/>
    <lineage>
        <taxon>Bacteria</taxon>
        <taxon>Pseudomonadati</taxon>
        <taxon>Myxococcota</taxon>
        <taxon>Myxococcia</taxon>
        <taxon>Myxococcales</taxon>
        <taxon>Cystobacterineae</taxon>
        <taxon>Archangiaceae</taxon>
        <taxon>Archangium</taxon>
    </lineage>
</organism>
<comment type="caution">
    <text evidence="7">The sequence shown here is derived from an EMBL/GenBank/DDBJ whole genome shotgun (WGS) entry which is preliminary data.</text>
</comment>
<dbReference type="AlphaFoldDB" id="A0A2W5T832"/>
<comment type="catalytic activity">
    <reaction evidence="1">
        <text>Hydrolysis of terminal non-reducing N-acetyl-D-hexosamine residues in N-acetyl-beta-D-hexosaminides.</text>
        <dbReference type="EC" id="3.2.1.52"/>
    </reaction>
</comment>
<dbReference type="Gene3D" id="3.20.20.300">
    <property type="entry name" value="Glycoside hydrolase, family 3, N-terminal domain"/>
    <property type="match status" value="1"/>
</dbReference>
<feature type="domain" description="Glycoside hydrolase family 3 N-terminal" evidence="6">
    <location>
        <begin position="69"/>
        <end position="355"/>
    </location>
</feature>
<evidence type="ECO:0000256" key="2">
    <source>
        <dbReference type="ARBA" id="ARBA00005336"/>
    </source>
</evidence>
<dbReference type="GO" id="GO:0009254">
    <property type="term" value="P:peptidoglycan turnover"/>
    <property type="evidence" value="ECO:0007669"/>
    <property type="project" value="TreeGrafter"/>
</dbReference>
<dbReference type="PANTHER" id="PTHR30480">
    <property type="entry name" value="BETA-HEXOSAMINIDASE-RELATED"/>
    <property type="match status" value="1"/>
</dbReference>
<gene>
    <name evidence="7" type="ORF">DI536_23255</name>
</gene>
<keyword evidence="5" id="KW-0326">Glycosidase</keyword>
<name>A0A2W5T832_9BACT</name>
<accession>A0A2W5T832</accession>
<evidence type="ECO:0000256" key="3">
    <source>
        <dbReference type="ARBA" id="ARBA00012663"/>
    </source>
</evidence>
<evidence type="ECO:0000313" key="8">
    <source>
        <dbReference type="Proteomes" id="UP000249061"/>
    </source>
</evidence>
<dbReference type="EMBL" id="QFQP01000022">
    <property type="protein sequence ID" value="PZR09153.1"/>
    <property type="molecule type" value="Genomic_DNA"/>
</dbReference>
<comment type="similarity">
    <text evidence="2">Belongs to the glycosyl hydrolase 3 family.</text>
</comment>
<sequence length="365" mass="39341">MLSLVVLALLSADVEVDAGLPPQKLNARPLARKVDEARVERVLESLSTRERAAQLVMAYPQIGRSTPVEVGGVLFVGNALKNIGKAKERIDSLRSRAKVPPFVAVDMEGGPSNRMKSIAALRPLPSAREMAQLDDAEVKKWGRKVGESMKAVGLNMNLAPVLDVAKSGHMERNGRSFSGDADVVVAKASAYSRGLLEAGVVPIGKHFPGYGDTDGDSDHALVVSDWPKEKVEAQMEVFVRAKEVLGGVMLANVAYAAIDEKPAILSKKFVDRAHEQDWLSMTDDISIALLADAIGGTTEDVLVQSFLAGNDLILTTAPPDWDKGIDYIGILTRAVEKNGAAKKQLDESCRRVLRLKDRMGLLDGL</sequence>
<dbReference type="GO" id="GO:0005975">
    <property type="term" value="P:carbohydrate metabolic process"/>
    <property type="evidence" value="ECO:0007669"/>
    <property type="project" value="InterPro"/>
</dbReference>
<evidence type="ECO:0000259" key="6">
    <source>
        <dbReference type="Pfam" id="PF00933"/>
    </source>
</evidence>
<evidence type="ECO:0000256" key="4">
    <source>
        <dbReference type="ARBA" id="ARBA00022801"/>
    </source>
</evidence>
<protein>
    <recommendedName>
        <fullName evidence="3">beta-N-acetylhexosaminidase</fullName>
        <ecNumber evidence="3">3.2.1.52</ecNumber>
    </recommendedName>
</protein>
<keyword evidence="4" id="KW-0378">Hydrolase</keyword>
<reference evidence="7 8" key="1">
    <citation type="submission" date="2017-08" db="EMBL/GenBank/DDBJ databases">
        <title>Infants hospitalized years apart are colonized by the same room-sourced microbial strains.</title>
        <authorList>
            <person name="Brooks B."/>
            <person name="Olm M.R."/>
            <person name="Firek B.A."/>
            <person name="Baker R."/>
            <person name="Thomas B.C."/>
            <person name="Morowitz M.J."/>
            <person name="Banfield J.F."/>
        </authorList>
    </citation>
    <scope>NUCLEOTIDE SEQUENCE [LARGE SCALE GENOMIC DNA]</scope>
    <source>
        <strain evidence="7">S2_003_000_R2_14</strain>
    </source>
</reference>
<dbReference type="InterPro" id="IPR050226">
    <property type="entry name" value="NagZ_Beta-hexosaminidase"/>
</dbReference>
<dbReference type="InterPro" id="IPR036962">
    <property type="entry name" value="Glyco_hydro_3_N_sf"/>
</dbReference>
<dbReference type="InterPro" id="IPR001764">
    <property type="entry name" value="Glyco_hydro_3_N"/>
</dbReference>